<dbReference type="Pfam" id="PF13419">
    <property type="entry name" value="HAD_2"/>
    <property type="match status" value="1"/>
</dbReference>
<dbReference type="InterPro" id="IPR023198">
    <property type="entry name" value="PGP-like_dom2"/>
</dbReference>
<reference evidence="1 2" key="1">
    <citation type="journal article" date="2009" name="PLoS ONE">
        <title>Genome analysis of the anaerobic thermohalophilic bacterium Halothermothrix orenii.</title>
        <authorList>
            <person name="Mavromatis K."/>
            <person name="Ivanova N."/>
            <person name="Anderson I."/>
            <person name="Lykidis A."/>
            <person name="Hooper S.D."/>
            <person name="Sun H."/>
            <person name="Kunin V."/>
            <person name="Lapidus A."/>
            <person name="Hugenholtz P."/>
            <person name="Patel B."/>
            <person name="Kyrpides N.C."/>
        </authorList>
    </citation>
    <scope>NUCLEOTIDE SEQUENCE [LARGE SCALE GENOMIC DNA]</scope>
    <source>
        <strain evidence="2">H 168 / OCM 544 / DSM 9562</strain>
    </source>
</reference>
<dbReference type="InterPro" id="IPR036412">
    <property type="entry name" value="HAD-like_sf"/>
</dbReference>
<protein>
    <submittedName>
        <fullName evidence="1">HAD-superfamily hydrolase, subfamily IA, variant 3</fullName>
    </submittedName>
</protein>
<dbReference type="eggNOG" id="COG0546">
    <property type="taxonomic scope" value="Bacteria"/>
</dbReference>
<dbReference type="InterPro" id="IPR023214">
    <property type="entry name" value="HAD_sf"/>
</dbReference>
<dbReference type="NCBIfam" id="TIGR01549">
    <property type="entry name" value="HAD-SF-IA-v1"/>
    <property type="match status" value="1"/>
</dbReference>
<dbReference type="InterPro" id="IPR041492">
    <property type="entry name" value="HAD_2"/>
</dbReference>
<dbReference type="Proteomes" id="UP000000719">
    <property type="component" value="Chromosome"/>
</dbReference>
<proteinExistence type="predicted"/>
<dbReference type="GO" id="GO:0006281">
    <property type="term" value="P:DNA repair"/>
    <property type="evidence" value="ECO:0007669"/>
    <property type="project" value="TreeGrafter"/>
</dbReference>
<dbReference type="RefSeq" id="WP_015923634.1">
    <property type="nucleotide sequence ID" value="NC_011899.1"/>
</dbReference>
<dbReference type="HOGENOM" id="CLU_045011_19_1_9"/>
<evidence type="ECO:0000313" key="1">
    <source>
        <dbReference type="EMBL" id="ACL70665.1"/>
    </source>
</evidence>
<sequence>MIKGIIFDFDGTLFNTNDLIKESFSYSLKKVLNRDLEEGELREIWGEPLEDQMKYFNKKKWSDLVDTYRKFYHDHTGMMDTFPGALKTVRQLHNLGYKLAILTNKGKRGLIEGLQEFGMLEDIDFYLSKDDVNRSKPHPEGFVKIMERFDLNPEELLMVGDSPSDIIGGKNAGLKTVLVSYTYYEMEDMIALEPDYVIDHLEEVIELVEGCRDKIASL</sequence>
<dbReference type="InterPro" id="IPR006439">
    <property type="entry name" value="HAD-SF_hydro_IA"/>
</dbReference>
<evidence type="ECO:0000313" key="2">
    <source>
        <dbReference type="Proteomes" id="UP000000719"/>
    </source>
</evidence>
<dbReference type="STRING" id="373903.Hore_19180"/>
<keyword evidence="2" id="KW-1185">Reference proteome</keyword>
<dbReference type="OrthoDB" id="9807630at2"/>
<dbReference type="SFLD" id="SFLDG01135">
    <property type="entry name" value="C1.5.6:_HAD__Beta-PGM__Phospha"/>
    <property type="match status" value="1"/>
</dbReference>
<dbReference type="SFLD" id="SFLDS00003">
    <property type="entry name" value="Haloacid_Dehalogenase"/>
    <property type="match status" value="1"/>
</dbReference>
<accession>B8CZE6</accession>
<dbReference type="Gene3D" id="1.10.150.240">
    <property type="entry name" value="Putative phosphatase, domain 2"/>
    <property type="match status" value="1"/>
</dbReference>
<gene>
    <name evidence="1" type="ordered locus">Hore_19180</name>
</gene>
<dbReference type="PRINTS" id="PR00413">
    <property type="entry name" value="HADHALOGNASE"/>
</dbReference>
<dbReference type="AlphaFoldDB" id="B8CZE6"/>
<dbReference type="SFLD" id="SFLDG01129">
    <property type="entry name" value="C1.5:_HAD__Beta-PGM__Phosphata"/>
    <property type="match status" value="1"/>
</dbReference>
<name>B8CZE6_HALOH</name>
<dbReference type="GO" id="GO:0008967">
    <property type="term" value="F:phosphoglycolate phosphatase activity"/>
    <property type="evidence" value="ECO:0007669"/>
    <property type="project" value="TreeGrafter"/>
</dbReference>
<dbReference type="PANTHER" id="PTHR43434:SF1">
    <property type="entry name" value="PHOSPHOGLYCOLATE PHOSPHATASE"/>
    <property type="match status" value="1"/>
</dbReference>
<dbReference type="NCBIfam" id="TIGR01509">
    <property type="entry name" value="HAD-SF-IA-v3"/>
    <property type="match status" value="1"/>
</dbReference>
<dbReference type="KEGG" id="hor:Hore_19180"/>
<keyword evidence="1" id="KW-0378">Hydrolase</keyword>
<dbReference type="SUPFAM" id="SSF56784">
    <property type="entry name" value="HAD-like"/>
    <property type="match status" value="1"/>
</dbReference>
<dbReference type="PANTHER" id="PTHR43434">
    <property type="entry name" value="PHOSPHOGLYCOLATE PHOSPHATASE"/>
    <property type="match status" value="1"/>
</dbReference>
<dbReference type="InterPro" id="IPR050155">
    <property type="entry name" value="HAD-like_hydrolase_sf"/>
</dbReference>
<dbReference type="GO" id="GO:0005829">
    <property type="term" value="C:cytosol"/>
    <property type="evidence" value="ECO:0007669"/>
    <property type="project" value="TreeGrafter"/>
</dbReference>
<organism evidence="1 2">
    <name type="scientific">Halothermothrix orenii (strain H 168 / OCM 544 / DSM 9562)</name>
    <dbReference type="NCBI Taxonomy" id="373903"/>
    <lineage>
        <taxon>Bacteria</taxon>
        <taxon>Bacillati</taxon>
        <taxon>Bacillota</taxon>
        <taxon>Clostridia</taxon>
        <taxon>Halanaerobiales</taxon>
        <taxon>Halothermotrichaceae</taxon>
        <taxon>Halothermothrix</taxon>
    </lineage>
</organism>
<dbReference type="EMBL" id="CP001098">
    <property type="protein sequence ID" value="ACL70665.1"/>
    <property type="molecule type" value="Genomic_DNA"/>
</dbReference>
<dbReference type="Gene3D" id="3.40.50.1000">
    <property type="entry name" value="HAD superfamily/HAD-like"/>
    <property type="match status" value="1"/>
</dbReference>